<dbReference type="Gene3D" id="3.40.50.12780">
    <property type="entry name" value="N-terminal domain of ligase-like"/>
    <property type="match status" value="1"/>
</dbReference>
<dbReference type="SUPFAM" id="SSF47336">
    <property type="entry name" value="ACP-like"/>
    <property type="match status" value="1"/>
</dbReference>
<dbReference type="InterPro" id="IPR036736">
    <property type="entry name" value="ACP-like_sf"/>
</dbReference>
<dbReference type="InterPro" id="IPR042099">
    <property type="entry name" value="ANL_N_sf"/>
</dbReference>
<dbReference type="AlphaFoldDB" id="A0A2N8ZIX5"/>
<dbReference type="SUPFAM" id="SSF56801">
    <property type="entry name" value="Acetyl-CoA synthetase-like"/>
    <property type="match status" value="1"/>
</dbReference>
<evidence type="ECO:0000313" key="7">
    <source>
        <dbReference type="Proteomes" id="UP000235828"/>
    </source>
</evidence>
<dbReference type="InterPro" id="IPR020845">
    <property type="entry name" value="AMP-binding_CS"/>
</dbReference>
<dbReference type="InterPro" id="IPR045851">
    <property type="entry name" value="AMP-bd_C_sf"/>
</dbReference>
<keyword evidence="3" id="KW-0597">Phosphoprotein</keyword>
<sequence>MTQESSLIKAKLLNRLRNNQPKAEAVTSHRDSRYEPFAMTDMQQAYWLGRGHHLDGGDVAMHLYLEFQNRSYDIERIEWALNEVIARHDMLHAVVLDSEYQQVLQDIPQVNIELLDFSVEPHRLEALRKELAHRKSDLTQWPQNQVVVTKLAENDYRLHLSLDLWCIDGRSYQILLKEFASLYQHGSSDGLGSSTLTFRDYVVYQQSQRDTDTALKAKEYWKQRLETLPSAPSLPAKRNGKEAGQGFERFLTTLPQDQTQQLKAYAQHHGVTLSSVLMTVYSLVLGKWSGDNGFTLNIPRFNRPSVHPDINQVIGEFATFSLLEVSLDTELPFVEQVKNLQNQMMKDMEHSSVSGMELLRSLTQKHGSVANMPVVFTASPELGQEQKQFEDEIAIFGSIKHAISQTPQVDLDCQYFMLKDELNVNWDALVHKFEQGVISAMFDEFERLLCAISSNNANWNTSLKACLPEVQQTMWDGINDTVTPYQLVDWHAVLQDHAYRQPESIAVVCGSDVITWAELYSEVQTMAVNLQAANPQSGLVALFLRKGPAQIMAAYACVIAGYAYLPIDIEAPSERVSSILSESGADVLVYQTDSVLSGLDIQKINVDVLTKGSGEQLSRKDSDADDLAYVIYTSGSTGTPKGVPIKHKGLSNFAQFNQRTFGLNQNDRIMALSAIHHDMSVFDLFSGLLAGATLIVPDEAHRRLPEEWMQLVNAQKVTVWNGVPAAAQKLIATANAQAITLESLRLMILGGDWVPTETPELLKSVAPNCQLYTVGGPTEISVWNIFSKVSHDAGDWPSLPYGRPVDNSGYLILSNDGELAPTWVAGEMLCTGTGVFDGYLYRPDLNEHAFISHPKYGRLYRTGDIGRMRPCGNIEFIGRTDNRVKLNGHRIELSEIEQIAASVSGVIQSVALIITGDHGDRLALCYLADNSPDDTLDVRLKQRMSESLPVALMPQSWLALNEWPLTANNKINRQQLCDWCSSTGQDQQAIESALSVLLAQLWQQLIDENVQYMGDNFFMLGADSITATRLSSLVNDTFGIELSLADIFLSPTIQQQSILIGEKLVQATRQGDE</sequence>
<dbReference type="Gene3D" id="3.30.300.30">
    <property type="match status" value="1"/>
</dbReference>
<dbReference type="SUPFAM" id="SSF52777">
    <property type="entry name" value="CoA-dependent acyltransferases"/>
    <property type="match status" value="2"/>
</dbReference>
<dbReference type="FunFam" id="3.30.559.30:FF:000006">
    <property type="entry name" value="Yersiniabactin polyketide/non-ribosomal peptide synthetase"/>
    <property type="match status" value="1"/>
</dbReference>
<dbReference type="InterPro" id="IPR006162">
    <property type="entry name" value="Ppantetheine_attach_site"/>
</dbReference>
<dbReference type="FunFam" id="3.30.559.10:FF:000023">
    <property type="entry name" value="Non-ribosomal peptide synthetase"/>
    <property type="match status" value="1"/>
</dbReference>
<dbReference type="PANTHER" id="PTHR45527:SF10">
    <property type="entry name" value="PYOCHELIN SYNTHASE PCHF"/>
    <property type="match status" value="1"/>
</dbReference>
<keyword evidence="4 6" id="KW-0436">Ligase</keyword>
<dbReference type="Gene3D" id="3.30.559.10">
    <property type="entry name" value="Chloramphenicol acetyltransferase-like domain"/>
    <property type="match status" value="1"/>
</dbReference>
<reference evidence="6 7" key="1">
    <citation type="submission" date="2017-10" db="EMBL/GenBank/DDBJ databases">
        <authorList>
            <person name="Banno H."/>
            <person name="Chua N.-H."/>
        </authorList>
    </citation>
    <scope>NUCLEOTIDE SEQUENCE [LARGE SCALE GENOMIC DNA]</scope>
    <source>
        <strain evidence="6">Vibrio tapetis CECT4600</strain>
    </source>
</reference>
<dbReference type="GO" id="GO:0043041">
    <property type="term" value="P:amino acid activation for nonribosomal peptide biosynthetic process"/>
    <property type="evidence" value="ECO:0007669"/>
    <property type="project" value="TreeGrafter"/>
</dbReference>
<dbReference type="GO" id="GO:0005737">
    <property type="term" value="C:cytoplasm"/>
    <property type="evidence" value="ECO:0007669"/>
    <property type="project" value="TreeGrafter"/>
</dbReference>
<dbReference type="Pfam" id="PF00550">
    <property type="entry name" value="PP-binding"/>
    <property type="match status" value="1"/>
</dbReference>
<proteinExistence type="predicted"/>
<evidence type="ECO:0000313" key="6">
    <source>
        <dbReference type="EMBL" id="SON51848.1"/>
    </source>
</evidence>
<dbReference type="OrthoDB" id="9757559at2"/>
<keyword evidence="7" id="KW-1185">Reference proteome</keyword>
<dbReference type="NCBIfam" id="TIGR01733">
    <property type="entry name" value="AA-adenyl-dom"/>
    <property type="match status" value="1"/>
</dbReference>
<comment type="cofactor">
    <cofactor evidence="1">
        <name>pantetheine 4'-phosphate</name>
        <dbReference type="ChEBI" id="CHEBI:47942"/>
    </cofactor>
</comment>
<evidence type="ECO:0000256" key="3">
    <source>
        <dbReference type="ARBA" id="ARBA00022553"/>
    </source>
</evidence>
<dbReference type="EC" id="6.3.2.-" evidence="6"/>
<dbReference type="Pfam" id="PF00668">
    <property type="entry name" value="Condensation"/>
    <property type="match status" value="1"/>
</dbReference>
<keyword evidence="2" id="KW-0596">Phosphopantetheine</keyword>
<evidence type="ECO:0000256" key="2">
    <source>
        <dbReference type="ARBA" id="ARBA00022450"/>
    </source>
</evidence>
<dbReference type="InterPro" id="IPR010071">
    <property type="entry name" value="AA_adenyl_dom"/>
</dbReference>
<evidence type="ECO:0000256" key="1">
    <source>
        <dbReference type="ARBA" id="ARBA00001957"/>
    </source>
</evidence>
<dbReference type="Gene3D" id="1.10.1200.10">
    <property type="entry name" value="ACP-like"/>
    <property type="match status" value="1"/>
</dbReference>
<dbReference type="EMBL" id="LT960612">
    <property type="protein sequence ID" value="SON51848.1"/>
    <property type="molecule type" value="Genomic_DNA"/>
</dbReference>
<gene>
    <name evidence="6" type="ORF">VTAP4600_B0237</name>
</gene>
<dbReference type="InterPro" id="IPR000873">
    <property type="entry name" value="AMP-dep_synth/lig_dom"/>
</dbReference>
<evidence type="ECO:0000256" key="4">
    <source>
        <dbReference type="ARBA" id="ARBA00022598"/>
    </source>
</evidence>
<name>A0A2N8ZIX5_9VIBR</name>
<dbReference type="KEGG" id="vta:B0237"/>
<dbReference type="PROSITE" id="PS50075">
    <property type="entry name" value="CARRIER"/>
    <property type="match status" value="1"/>
</dbReference>
<dbReference type="RefSeq" id="WP_102524228.1">
    <property type="nucleotide sequence ID" value="NZ_LT960612.1"/>
</dbReference>
<dbReference type="PANTHER" id="PTHR45527">
    <property type="entry name" value="NONRIBOSOMAL PEPTIDE SYNTHETASE"/>
    <property type="match status" value="1"/>
</dbReference>
<accession>A0A2N8ZIX5</accession>
<organism evidence="6 7">
    <name type="scientific">Vibrio tapetis subsp. tapetis</name>
    <dbReference type="NCBI Taxonomy" id="1671868"/>
    <lineage>
        <taxon>Bacteria</taxon>
        <taxon>Pseudomonadati</taxon>
        <taxon>Pseudomonadota</taxon>
        <taxon>Gammaproteobacteria</taxon>
        <taxon>Vibrionales</taxon>
        <taxon>Vibrionaceae</taxon>
        <taxon>Vibrio</taxon>
    </lineage>
</organism>
<dbReference type="InterPro" id="IPR001242">
    <property type="entry name" value="Condensation_dom"/>
</dbReference>
<dbReference type="Proteomes" id="UP000235828">
    <property type="component" value="Chromosome B"/>
</dbReference>
<dbReference type="Pfam" id="PF00501">
    <property type="entry name" value="AMP-binding"/>
    <property type="match status" value="1"/>
</dbReference>
<protein>
    <submittedName>
        <fullName evidence="6">Putative Phenyloxazoline synthase MbtB</fullName>
        <ecNumber evidence="6">6.3.2.-</ecNumber>
    </submittedName>
</protein>
<dbReference type="PROSITE" id="PS00455">
    <property type="entry name" value="AMP_BINDING"/>
    <property type="match status" value="1"/>
</dbReference>
<dbReference type="GO" id="GO:0044550">
    <property type="term" value="P:secondary metabolite biosynthetic process"/>
    <property type="evidence" value="ECO:0007669"/>
    <property type="project" value="TreeGrafter"/>
</dbReference>
<dbReference type="PROSITE" id="PS00012">
    <property type="entry name" value="PHOSPHOPANTETHEINE"/>
    <property type="match status" value="1"/>
</dbReference>
<dbReference type="InterPro" id="IPR009081">
    <property type="entry name" value="PP-bd_ACP"/>
</dbReference>
<dbReference type="Gene3D" id="3.30.559.30">
    <property type="entry name" value="Nonribosomal peptide synthetase, condensation domain"/>
    <property type="match status" value="1"/>
</dbReference>
<dbReference type="InterPro" id="IPR057737">
    <property type="entry name" value="Condensation_MtbB-like"/>
</dbReference>
<dbReference type="GO" id="GO:0016874">
    <property type="term" value="F:ligase activity"/>
    <property type="evidence" value="ECO:0007669"/>
    <property type="project" value="UniProtKB-KW"/>
</dbReference>
<dbReference type="InterPro" id="IPR023213">
    <property type="entry name" value="CAT-like_dom_sf"/>
</dbReference>
<dbReference type="CDD" id="cd19535">
    <property type="entry name" value="Cyc_NRPS"/>
    <property type="match status" value="1"/>
</dbReference>
<dbReference type="GO" id="GO:0031177">
    <property type="term" value="F:phosphopantetheine binding"/>
    <property type="evidence" value="ECO:0007669"/>
    <property type="project" value="TreeGrafter"/>
</dbReference>
<evidence type="ECO:0000259" key="5">
    <source>
        <dbReference type="PROSITE" id="PS50075"/>
    </source>
</evidence>
<feature type="domain" description="Carrier" evidence="5">
    <location>
        <begin position="988"/>
        <end position="1064"/>
    </location>
</feature>